<evidence type="ECO:0000313" key="6">
    <source>
        <dbReference type="EMBL" id="CAB4757915.1"/>
    </source>
</evidence>
<protein>
    <submittedName>
        <fullName evidence="5">Unannotated protein</fullName>
    </submittedName>
</protein>
<evidence type="ECO:0000259" key="4">
    <source>
        <dbReference type="PROSITE" id="PS50977"/>
    </source>
</evidence>
<keyword evidence="2" id="KW-0238">DNA-binding</keyword>
<dbReference type="AlphaFoldDB" id="A0A6J6BD00"/>
<keyword evidence="1" id="KW-0805">Transcription regulation</keyword>
<evidence type="ECO:0000256" key="2">
    <source>
        <dbReference type="ARBA" id="ARBA00023125"/>
    </source>
</evidence>
<dbReference type="Gene3D" id="1.10.357.10">
    <property type="entry name" value="Tetracycline Repressor, domain 2"/>
    <property type="match status" value="1"/>
</dbReference>
<proteinExistence type="predicted"/>
<dbReference type="SUPFAM" id="SSF46689">
    <property type="entry name" value="Homeodomain-like"/>
    <property type="match status" value="1"/>
</dbReference>
<dbReference type="InterPro" id="IPR036271">
    <property type="entry name" value="Tet_transcr_reg_TetR-rel_C_sf"/>
</dbReference>
<dbReference type="SUPFAM" id="SSF48498">
    <property type="entry name" value="Tetracyclin repressor-like, C-terminal domain"/>
    <property type="match status" value="1"/>
</dbReference>
<dbReference type="PROSITE" id="PS50977">
    <property type="entry name" value="HTH_TETR_2"/>
    <property type="match status" value="1"/>
</dbReference>
<evidence type="ECO:0000256" key="3">
    <source>
        <dbReference type="ARBA" id="ARBA00023163"/>
    </source>
</evidence>
<dbReference type="InterPro" id="IPR001647">
    <property type="entry name" value="HTH_TetR"/>
</dbReference>
<organism evidence="5">
    <name type="scientific">freshwater metagenome</name>
    <dbReference type="NCBI Taxonomy" id="449393"/>
    <lineage>
        <taxon>unclassified sequences</taxon>
        <taxon>metagenomes</taxon>
        <taxon>ecological metagenomes</taxon>
    </lineage>
</organism>
<reference evidence="5" key="1">
    <citation type="submission" date="2020-05" db="EMBL/GenBank/DDBJ databases">
        <authorList>
            <person name="Chiriac C."/>
            <person name="Salcher M."/>
            <person name="Ghai R."/>
            <person name="Kavagutti S V."/>
        </authorList>
    </citation>
    <scope>NUCLEOTIDE SEQUENCE</scope>
</reference>
<dbReference type="InterPro" id="IPR009057">
    <property type="entry name" value="Homeodomain-like_sf"/>
</dbReference>
<evidence type="ECO:0000313" key="5">
    <source>
        <dbReference type="EMBL" id="CAB4536695.1"/>
    </source>
</evidence>
<dbReference type="EMBL" id="CAEZYU010000126">
    <property type="protein sequence ID" value="CAB4757915.1"/>
    <property type="molecule type" value="Genomic_DNA"/>
</dbReference>
<dbReference type="EMBL" id="CAEZSF010000060">
    <property type="protein sequence ID" value="CAB4536695.1"/>
    <property type="molecule type" value="Genomic_DNA"/>
</dbReference>
<accession>A0A6J6BD00</accession>
<dbReference type="PANTHER" id="PTHR47506:SF1">
    <property type="entry name" value="HTH-TYPE TRANSCRIPTIONAL REGULATOR YJDC"/>
    <property type="match status" value="1"/>
</dbReference>
<name>A0A6J6BD00_9ZZZZ</name>
<dbReference type="GO" id="GO:0003677">
    <property type="term" value="F:DNA binding"/>
    <property type="evidence" value="ECO:0007669"/>
    <property type="project" value="UniProtKB-KW"/>
</dbReference>
<feature type="domain" description="HTH tetR-type" evidence="4">
    <location>
        <begin position="2"/>
        <end position="62"/>
    </location>
</feature>
<dbReference type="PANTHER" id="PTHR47506">
    <property type="entry name" value="TRANSCRIPTIONAL REGULATORY PROTEIN"/>
    <property type="match status" value="1"/>
</dbReference>
<dbReference type="Pfam" id="PF00440">
    <property type="entry name" value="TetR_N"/>
    <property type="match status" value="1"/>
</dbReference>
<evidence type="ECO:0000256" key="1">
    <source>
        <dbReference type="ARBA" id="ARBA00023015"/>
    </source>
</evidence>
<gene>
    <name evidence="5" type="ORF">UFOPK1358_00785</name>
    <name evidence="6" type="ORF">UFOPK2766_02035</name>
</gene>
<sequence>MAAGRELLLNAAVRSLEINGWDGSQIVEILDEAHASRSSLYHFFGSREGLLAAATAERYRRLLLKENTAHVKTASDCQTTEEFFGYVAEQVVRTVTDPESIRARHARVAMGADALIHEELRIDLVQRQQRFLDAIADIVRVGQAKKIVRQELDAMAYAAWLHGTLLGRTLTETAFEDTSRWLEVAIEAVLAPLRPR</sequence>
<keyword evidence="3" id="KW-0804">Transcription</keyword>